<feature type="region of interest" description="Disordered" evidence="8">
    <location>
        <begin position="15"/>
        <end position="36"/>
    </location>
</feature>
<comment type="caution">
    <text evidence="10">The sequence shown here is derived from an EMBL/GenBank/DDBJ whole genome shotgun (WGS) entry which is preliminary data.</text>
</comment>
<feature type="non-terminal residue" evidence="10">
    <location>
        <position position="1"/>
    </location>
</feature>
<feature type="domain" description="Centriolar and ciliogenesis-associated protein HYLS1 C-terminal" evidence="9">
    <location>
        <begin position="5"/>
        <end position="53"/>
    </location>
</feature>
<keyword evidence="11" id="KW-1185">Reference proteome</keyword>
<keyword evidence="7" id="KW-0966">Cell projection</keyword>
<evidence type="ECO:0000313" key="11">
    <source>
        <dbReference type="Proteomes" id="UP000559068"/>
    </source>
</evidence>
<dbReference type="PANTHER" id="PTHR34174">
    <property type="entry name" value="HYDROLETHALUS SYNDROME PROTEIN 1"/>
    <property type="match status" value="1"/>
</dbReference>
<protein>
    <submittedName>
        <fullName evidence="10">HYLS1 protein</fullName>
    </submittedName>
</protein>
<accession>A0A7K6TN72</accession>
<dbReference type="GO" id="GO:0060271">
    <property type="term" value="P:cilium assembly"/>
    <property type="evidence" value="ECO:0007669"/>
    <property type="project" value="TreeGrafter"/>
</dbReference>
<evidence type="ECO:0000256" key="3">
    <source>
        <dbReference type="ARBA" id="ARBA00010091"/>
    </source>
</evidence>
<reference evidence="10 11" key="1">
    <citation type="submission" date="2019-09" db="EMBL/GenBank/DDBJ databases">
        <title>Bird 10,000 Genomes (B10K) Project - Family phase.</title>
        <authorList>
            <person name="Zhang G."/>
        </authorList>
    </citation>
    <scope>NUCLEOTIDE SEQUENCE [LARGE SCALE GENOMIC DNA]</scope>
    <source>
        <strain evidence="10">B10K-DU-029-76</strain>
        <tissue evidence="10">Heart</tissue>
    </source>
</reference>
<dbReference type="OrthoDB" id="6343432at2759"/>
<comment type="similarity">
    <text evidence="3">Belongs to the HYLS1 family.</text>
</comment>
<dbReference type="Proteomes" id="UP000559068">
    <property type="component" value="Unassembled WGS sequence"/>
</dbReference>
<dbReference type="Pfam" id="PF15311">
    <property type="entry name" value="HYLS1_C"/>
    <property type="match status" value="1"/>
</dbReference>
<evidence type="ECO:0000256" key="5">
    <source>
        <dbReference type="ARBA" id="ARBA00022794"/>
    </source>
</evidence>
<dbReference type="PANTHER" id="PTHR34174:SF1">
    <property type="entry name" value="CENTRIOLAR AND CILIOGENESIS-ASSOCIATED PROTEIN HYLS1"/>
    <property type="match status" value="1"/>
</dbReference>
<name>A0A7K6TN72_9AVES</name>
<gene>
    <name evidence="10" type="primary">Hyls1</name>
    <name evidence="10" type="ORF">AEGBEN_R02523</name>
</gene>
<dbReference type="AlphaFoldDB" id="A0A7K6TN72"/>
<evidence type="ECO:0000259" key="9">
    <source>
        <dbReference type="Pfam" id="PF15311"/>
    </source>
</evidence>
<evidence type="ECO:0000256" key="1">
    <source>
        <dbReference type="ARBA" id="ARBA00004114"/>
    </source>
</evidence>
<evidence type="ECO:0000256" key="2">
    <source>
        <dbReference type="ARBA" id="ARBA00004138"/>
    </source>
</evidence>
<evidence type="ECO:0000313" key="10">
    <source>
        <dbReference type="EMBL" id="NWX11449.1"/>
    </source>
</evidence>
<dbReference type="GO" id="GO:0097730">
    <property type="term" value="C:non-motile cilium"/>
    <property type="evidence" value="ECO:0007669"/>
    <property type="project" value="TreeGrafter"/>
</dbReference>
<proteinExistence type="inferred from homology"/>
<feature type="non-terminal residue" evidence="10">
    <location>
        <position position="61"/>
    </location>
</feature>
<organism evidence="10 11">
    <name type="scientific">Aegotheles bennettii</name>
    <dbReference type="NCBI Taxonomy" id="48278"/>
    <lineage>
        <taxon>Eukaryota</taxon>
        <taxon>Metazoa</taxon>
        <taxon>Chordata</taxon>
        <taxon>Craniata</taxon>
        <taxon>Vertebrata</taxon>
        <taxon>Euteleostomi</taxon>
        <taxon>Archelosauria</taxon>
        <taxon>Archosauria</taxon>
        <taxon>Dinosauria</taxon>
        <taxon>Saurischia</taxon>
        <taxon>Theropoda</taxon>
        <taxon>Coelurosauria</taxon>
        <taxon>Aves</taxon>
        <taxon>Neognathae</taxon>
        <taxon>Neoaves</taxon>
        <taxon>Strisores</taxon>
        <taxon>Caprimulgiformes</taxon>
        <taxon>Aegothelidae</taxon>
        <taxon>Aegotheles</taxon>
    </lineage>
</organism>
<evidence type="ECO:0000256" key="4">
    <source>
        <dbReference type="ARBA" id="ARBA00022490"/>
    </source>
</evidence>
<evidence type="ECO:0000256" key="8">
    <source>
        <dbReference type="SAM" id="MobiDB-lite"/>
    </source>
</evidence>
<keyword evidence="4" id="KW-0963">Cytoplasm</keyword>
<dbReference type="InterPro" id="IPR052319">
    <property type="entry name" value="Centriolar_ciliogenesis_assoc"/>
</dbReference>
<dbReference type="InterPro" id="IPR027918">
    <property type="entry name" value="HYLS1_C_dom"/>
</dbReference>
<evidence type="ECO:0000256" key="6">
    <source>
        <dbReference type="ARBA" id="ARBA00023212"/>
    </source>
</evidence>
<keyword evidence="6" id="KW-0206">Cytoskeleton</keyword>
<keyword evidence="5" id="KW-0970">Cilium biogenesis/degradation</keyword>
<dbReference type="GO" id="GO:0005814">
    <property type="term" value="C:centriole"/>
    <property type="evidence" value="ECO:0007669"/>
    <property type="project" value="UniProtKB-SubCell"/>
</dbReference>
<sequence>EQWLELRWGVREQLRQGPPAPRRPQHQLLPNPYPVPTEKRRATLRWEVRWDLAHGLLPRCS</sequence>
<dbReference type="EMBL" id="VZRW01000046">
    <property type="protein sequence ID" value="NWX11449.1"/>
    <property type="molecule type" value="Genomic_DNA"/>
</dbReference>
<comment type="subcellular location">
    <subcellularLocation>
        <location evidence="2">Cell projection</location>
        <location evidence="2">Cilium</location>
    </subcellularLocation>
    <subcellularLocation>
        <location evidence="1">Cytoplasm</location>
        <location evidence="1">Cytoskeleton</location>
        <location evidence="1">Microtubule organizing center</location>
        <location evidence="1">Centrosome</location>
        <location evidence="1">Centriole</location>
    </subcellularLocation>
</comment>
<evidence type="ECO:0000256" key="7">
    <source>
        <dbReference type="ARBA" id="ARBA00023273"/>
    </source>
</evidence>